<dbReference type="InterPro" id="IPR046266">
    <property type="entry name" value="DUF6299"/>
</dbReference>
<evidence type="ECO:0000256" key="1">
    <source>
        <dbReference type="SAM" id="SignalP"/>
    </source>
</evidence>
<evidence type="ECO:0000259" key="2">
    <source>
        <dbReference type="Pfam" id="PF19816"/>
    </source>
</evidence>
<comment type="caution">
    <text evidence="3">The sequence shown here is derived from an EMBL/GenBank/DDBJ whole genome shotgun (WGS) entry which is preliminary data.</text>
</comment>
<dbReference type="RefSeq" id="WP_133801546.1">
    <property type="nucleotide sequence ID" value="NZ_SNWQ01000009.1"/>
</dbReference>
<dbReference type="EMBL" id="SNWQ01000009">
    <property type="protein sequence ID" value="TDO47156.1"/>
    <property type="molecule type" value="Genomic_DNA"/>
</dbReference>
<feature type="chain" id="PRO_5020498330" description="DUF6299 domain-containing protein" evidence="1">
    <location>
        <begin position="27"/>
        <end position="271"/>
    </location>
</feature>
<feature type="domain" description="DUF6299" evidence="2">
    <location>
        <begin position="163"/>
        <end position="243"/>
    </location>
</feature>
<reference evidence="3 4" key="1">
    <citation type="submission" date="2019-03" db="EMBL/GenBank/DDBJ databases">
        <title>Genomic Encyclopedia of Type Strains, Phase III (KMG-III): the genomes of soil and plant-associated and newly described type strains.</title>
        <authorList>
            <person name="Whitman W."/>
        </authorList>
    </citation>
    <scope>NUCLEOTIDE SEQUENCE [LARGE SCALE GENOMIC DNA]</scope>
    <source>
        <strain evidence="3 4">VKM Ac-2527</strain>
    </source>
</reference>
<keyword evidence="1" id="KW-0732">Signal</keyword>
<dbReference type="Proteomes" id="UP000295388">
    <property type="component" value="Unassembled WGS sequence"/>
</dbReference>
<name>A0A4R6KB48_9ACTN</name>
<dbReference type="OrthoDB" id="4871964at2"/>
<dbReference type="AlphaFoldDB" id="A0A4R6KB48"/>
<feature type="signal peptide" evidence="1">
    <location>
        <begin position="1"/>
        <end position="26"/>
    </location>
</feature>
<organism evidence="3 4">
    <name type="scientific">Kribbella caucasensis</name>
    <dbReference type="NCBI Taxonomy" id="2512215"/>
    <lineage>
        <taxon>Bacteria</taxon>
        <taxon>Bacillati</taxon>
        <taxon>Actinomycetota</taxon>
        <taxon>Actinomycetes</taxon>
        <taxon>Propionibacteriales</taxon>
        <taxon>Kribbellaceae</taxon>
        <taxon>Kribbella</taxon>
    </lineage>
</organism>
<gene>
    <name evidence="3" type="ORF">EV643_10947</name>
</gene>
<proteinExistence type="predicted"/>
<protein>
    <recommendedName>
        <fullName evidence="2">DUF6299 domain-containing protein</fullName>
    </recommendedName>
</protein>
<sequence length="271" mass="27579">MRHARRAAIAALVLTTLIASAGTAQAVAPGNDLYGGRTVVGAVPFTDSLDTTEATTDTDDAELNVVCGAPATDASVWYEITPTATGGLAADVSSSTYSAGAIVATGSPGNWTLVACGPGAVAWSADAGTTYTILVFDDQFDGGGNGGTLNLTIDVIPPPPTVDITVNGFASFNNKTGAVTLTGTATCTGEPDFTFVEASLTQQIGRFTLQGFGLADILCDGTTRPWSVDIFSETGKFSGGKAATVTFAIACGPFECGTDFEEHTIQLRGKP</sequence>
<accession>A0A4R6KB48</accession>
<dbReference type="Pfam" id="PF19816">
    <property type="entry name" value="DUF6299"/>
    <property type="match status" value="1"/>
</dbReference>
<evidence type="ECO:0000313" key="4">
    <source>
        <dbReference type="Proteomes" id="UP000295388"/>
    </source>
</evidence>
<evidence type="ECO:0000313" key="3">
    <source>
        <dbReference type="EMBL" id="TDO47156.1"/>
    </source>
</evidence>
<keyword evidence="4" id="KW-1185">Reference proteome</keyword>